<evidence type="ECO:0000313" key="1">
    <source>
        <dbReference type="EMBL" id="RUT30553.1"/>
    </source>
</evidence>
<name>A0A433X938_9BACL</name>
<proteinExistence type="predicted"/>
<dbReference type="Proteomes" id="UP000272464">
    <property type="component" value="Unassembled WGS sequence"/>
</dbReference>
<gene>
    <name evidence="1" type="ORF">EJP77_12040</name>
</gene>
<dbReference type="OrthoDB" id="9796845at2"/>
<dbReference type="Pfam" id="PF10127">
    <property type="entry name" value="RlaP"/>
    <property type="match status" value="1"/>
</dbReference>
<accession>A0A433X938</accession>
<reference evidence="1 2" key="1">
    <citation type="submission" date="2018-12" db="EMBL/GenBank/DDBJ databases">
        <authorList>
            <person name="Sun L."/>
            <person name="Chen Z."/>
        </authorList>
    </citation>
    <scope>NUCLEOTIDE SEQUENCE [LARGE SCALE GENOMIC DNA]</scope>
    <source>
        <strain evidence="1 2">3-5-3</strain>
    </source>
</reference>
<dbReference type="InterPro" id="IPR018775">
    <property type="entry name" value="RlaP"/>
</dbReference>
<organism evidence="1 2">
    <name type="scientific">Paenibacillus zeisoli</name>
    <dbReference type="NCBI Taxonomy" id="2496267"/>
    <lineage>
        <taxon>Bacteria</taxon>
        <taxon>Bacillati</taxon>
        <taxon>Bacillota</taxon>
        <taxon>Bacilli</taxon>
        <taxon>Bacillales</taxon>
        <taxon>Paenibacillaceae</taxon>
        <taxon>Paenibacillus</taxon>
    </lineage>
</organism>
<sequence>MMEDKIRLELQQIEQEEKVRILYACESGSRAWGFPSKDSDYDVRFIYIREVEWYLSIHEKRDVIERPISDLLDINGWDLKKALYLFRKSNPPLLEWLQSPIQYLETSTVAEQIRRISPLTFSPRSCMYHYLNMARGNFRDYLTGDTVRIKKYFYVLRPLLACGWIERNGTMPPMEFDYLVRELIPEDSELNRAIRELLDRKKAGDELDYEPRLTRIHEYLIEQIAYYEKTIIEQKQADGGLDGQLDKLFIGALQEVWGVPLKV</sequence>
<keyword evidence="2" id="KW-1185">Reference proteome</keyword>
<protein>
    <submittedName>
        <fullName evidence="1">Nucleotidyltransferase domain-containing protein</fullName>
    </submittedName>
</protein>
<dbReference type="GO" id="GO:0016740">
    <property type="term" value="F:transferase activity"/>
    <property type="evidence" value="ECO:0007669"/>
    <property type="project" value="UniProtKB-KW"/>
</dbReference>
<dbReference type="RefSeq" id="WP_127199485.1">
    <property type="nucleotide sequence ID" value="NZ_RZNX01000004.1"/>
</dbReference>
<keyword evidence="1" id="KW-0808">Transferase</keyword>
<evidence type="ECO:0000313" key="2">
    <source>
        <dbReference type="Proteomes" id="UP000272464"/>
    </source>
</evidence>
<dbReference type="PANTHER" id="PTHR34817">
    <property type="entry name" value="NUCLEOTIDYLTRANSFERASE"/>
    <property type="match status" value="1"/>
</dbReference>
<dbReference type="EMBL" id="RZNX01000004">
    <property type="protein sequence ID" value="RUT30553.1"/>
    <property type="molecule type" value="Genomic_DNA"/>
</dbReference>
<dbReference type="PANTHER" id="PTHR34817:SF2">
    <property type="entry name" value="NUCLEOTIDYLTRANSFERASE"/>
    <property type="match status" value="1"/>
</dbReference>
<comment type="caution">
    <text evidence="1">The sequence shown here is derived from an EMBL/GenBank/DDBJ whole genome shotgun (WGS) entry which is preliminary data.</text>
</comment>
<dbReference type="AlphaFoldDB" id="A0A433X938"/>